<dbReference type="GO" id="GO:0071949">
    <property type="term" value="F:FAD binding"/>
    <property type="evidence" value="ECO:0007669"/>
    <property type="project" value="InterPro"/>
</dbReference>
<gene>
    <name evidence="2" type="ORF">HD596_001647</name>
</gene>
<dbReference type="AlphaFoldDB" id="A0A7W9G0H4"/>
<dbReference type="SUPFAM" id="SSF51905">
    <property type="entry name" value="FAD/NAD(P)-binding domain"/>
    <property type="match status" value="1"/>
</dbReference>
<dbReference type="PANTHER" id="PTHR46865">
    <property type="entry name" value="OXIDOREDUCTASE-RELATED"/>
    <property type="match status" value="1"/>
</dbReference>
<evidence type="ECO:0000313" key="3">
    <source>
        <dbReference type="Proteomes" id="UP000579153"/>
    </source>
</evidence>
<organism evidence="2 3">
    <name type="scientific">Nonomuraea jabiensis</name>
    <dbReference type="NCBI Taxonomy" id="882448"/>
    <lineage>
        <taxon>Bacteria</taxon>
        <taxon>Bacillati</taxon>
        <taxon>Actinomycetota</taxon>
        <taxon>Actinomycetes</taxon>
        <taxon>Streptosporangiales</taxon>
        <taxon>Streptosporangiaceae</taxon>
        <taxon>Nonomuraea</taxon>
    </lineage>
</organism>
<dbReference type="EMBL" id="JACHMB010000001">
    <property type="protein sequence ID" value="MBB5774891.1"/>
    <property type="molecule type" value="Genomic_DNA"/>
</dbReference>
<comment type="caution">
    <text evidence="2">The sequence shown here is derived from an EMBL/GenBank/DDBJ whole genome shotgun (WGS) entry which is preliminary data.</text>
</comment>
<dbReference type="InterPro" id="IPR002938">
    <property type="entry name" value="FAD-bd"/>
</dbReference>
<dbReference type="PRINTS" id="PR00420">
    <property type="entry name" value="RNGMNOXGNASE"/>
</dbReference>
<evidence type="ECO:0000313" key="2">
    <source>
        <dbReference type="EMBL" id="MBB5774891.1"/>
    </source>
</evidence>
<name>A0A7W9G0H4_9ACTN</name>
<sequence length="369" mass="40258">MTEILVVGASIAGQTLAYWLARHGMRATLVERAPRLRTGGNGVDLRDEATEVAARMGILPRVRAAAADVRGMKFVDAADRAVARVNMSRNGEIEIMRGDLVGLLHEVAEPEVEYVFGDSVRSMEEDAGGVTVSFEGGTTRRFDLVVGADGLHSSVRRLAFGPEEGALRHMGHYFAFANADSALGEDRWVTMYNLPGKMAGLYRSGNHAQAKAYFIFRSAPLAHDHRDAEQHRTLLKEAFGHETSWRVRELLDGALADPDFYFDALSQVHLPSWSSGRVALVGDAAYCASPASGAGAELAVVGAYRLAEELAGTSDHQIAFRRYEEGHRELVKRKQQIGPNVRMMVPKTHLGMWARNGLALSMGLLARSS</sequence>
<dbReference type="RefSeq" id="WP_185068677.1">
    <property type="nucleotide sequence ID" value="NZ_JACHMB010000001.1"/>
</dbReference>
<proteinExistence type="predicted"/>
<accession>A0A7W9G0H4</accession>
<dbReference type="Gene3D" id="3.50.50.60">
    <property type="entry name" value="FAD/NAD(P)-binding domain"/>
    <property type="match status" value="1"/>
</dbReference>
<dbReference type="InterPro" id="IPR036188">
    <property type="entry name" value="FAD/NAD-bd_sf"/>
</dbReference>
<dbReference type="Pfam" id="PF01494">
    <property type="entry name" value="FAD_binding_3"/>
    <property type="match status" value="1"/>
</dbReference>
<protein>
    <submittedName>
        <fullName evidence="2">2-polyprenyl-6-methoxyphenol hydroxylase-like FAD-dependent oxidoreductase</fullName>
    </submittedName>
</protein>
<reference evidence="2 3" key="1">
    <citation type="submission" date="2020-08" db="EMBL/GenBank/DDBJ databases">
        <title>Sequencing the genomes of 1000 actinobacteria strains.</title>
        <authorList>
            <person name="Klenk H.-P."/>
        </authorList>
    </citation>
    <scope>NUCLEOTIDE SEQUENCE [LARGE SCALE GENOMIC DNA]</scope>
    <source>
        <strain evidence="2 3">DSM 45507</strain>
    </source>
</reference>
<dbReference type="Gene3D" id="3.30.9.10">
    <property type="entry name" value="D-Amino Acid Oxidase, subunit A, domain 2"/>
    <property type="match status" value="1"/>
</dbReference>
<keyword evidence="3" id="KW-1185">Reference proteome</keyword>
<dbReference type="Proteomes" id="UP000579153">
    <property type="component" value="Unassembled WGS sequence"/>
</dbReference>
<dbReference type="InterPro" id="IPR051704">
    <property type="entry name" value="FAD_aromatic-hydroxylase"/>
</dbReference>
<dbReference type="PANTHER" id="PTHR46865:SF2">
    <property type="entry name" value="MONOOXYGENASE"/>
    <property type="match status" value="1"/>
</dbReference>
<evidence type="ECO:0000259" key="1">
    <source>
        <dbReference type="Pfam" id="PF01494"/>
    </source>
</evidence>
<feature type="domain" description="FAD-binding" evidence="1">
    <location>
        <begin position="2"/>
        <end position="312"/>
    </location>
</feature>